<dbReference type="EMBL" id="SDMP01000012">
    <property type="protein sequence ID" value="RYR26500.1"/>
    <property type="molecule type" value="Genomic_DNA"/>
</dbReference>
<protein>
    <submittedName>
        <fullName evidence="1">Uncharacterized protein</fullName>
    </submittedName>
</protein>
<evidence type="ECO:0000313" key="2">
    <source>
        <dbReference type="Proteomes" id="UP000289738"/>
    </source>
</evidence>
<proteinExistence type="predicted"/>
<accession>A0A445AJE7</accession>
<dbReference type="Proteomes" id="UP000289738">
    <property type="component" value="Chromosome B02"/>
</dbReference>
<evidence type="ECO:0000313" key="1">
    <source>
        <dbReference type="EMBL" id="RYR26500.1"/>
    </source>
</evidence>
<reference evidence="1 2" key="1">
    <citation type="submission" date="2019-01" db="EMBL/GenBank/DDBJ databases">
        <title>Sequencing of cultivated peanut Arachis hypogaea provides insights into genome evolution and oil improvement.</title>
        <authorList>
            <person name="Chen X."/>
        </authorList>
    </citation>
    <scope>NUCLEOTIDE SEQUENCE [LARGE SCALE GENOMIC DNA]</scope>
    <source>
        <strain evidence="2">cv. Fuhuasheng</strain>
        <tissue evidence="1">Leaves</tissue>
    </source>
</reference>
<organism evidence="1 2">
    <name type="scientific">Arachis hypogaea</name>
    <name type="common">Peanut</name>
    <dbReference type="NCBI Taxonomy" id="3818"/>
    <lineage>
        <taxon>Eukaryota</taxon>
        <taxon>Viridiplantae</taxon>
        <taxon>Streptophyta</taxon>
        <taxon>Embryophyta</taxon>
        <taxon>Tracheophyta</taxon>
        <taxon>Spermatophyta</taxon>
        <taxon>Magnoliopsida</taxon>
        <taxon>eudicotyledons</taxon>
        <taxon>Gunneridae</taxon>
        <taxon>Pentapetalae</taxon>
        <taxon>rosids</taxon>
        <taxon>fabids</taxon>
        <taxon>Fabales</taxon>
        <taxon>Fabaceae</taxon>
        <taxon>Papilionoideae</taxon>
        <taxon>50 kb inversion clade</taxon>
        <taxon>dalbergioids sensu lato</taxon>
        <taxon>Dalbergieae</taxon>
        <taxon>Pterocarpus clade</taxon>
        <taxon>Arachis</taxon>
    </lineage>
</organism>
<sequence>MVREVHKFGRPHTCLAPTMSQDHRQLDNNLICRIILSLKQSKSFEGCSQSSFRVRLSSETCDCGFAQVTSFPLSSCTSYLCCFYRRVGPYVHLVYLQESVFKVYEVVFTPIPVDNLWPVVGAHLRPNLAMRRKAIGRRVSTRFHSDMDKVECQEKWCRDAQCHKGEAVSGKVVCDLLGLEEPVVVEGPLHVTVAEEAVKGTVWWRWWILRCGSNQCDALSLKHYSSSEVPRTPLPLGRSLSVWSHLPSITTMIYDILWKVEDILRLTRYELDIVREGRKFGIIKHILPRQMSNPTSLLVPDPVLLYRLVVGSRLNGVHVAFLKPGPE</sequence>
<gene>
    <name evidence="1" type="ORF">Ahy_B02g060745</name>
</gene>
<comment type="caution">
    <text evidence="1">The sequence shown here is derived from an EMBL/GenBank/DDBJ whole genome shotgun (WGS) entry which is preliminary data.</text>
</comment>
<dbReference type="AlphaFoldDB" id="A0A445AJE7"/>
<name>A0A445AJE7_ARAHY</name>
<keyword evidence="2" id="KW-1185">Reference proteome</keyword>